<feature type="domain" description="Tudor" evidence="2">
    <location>
        <begin position="336"/>
        <end position="391"/>
    </location>
</feature>
<dbReference type="Gene3D" id="2.30.30.140">
    <property type="match status" value="1"/>
</dbReference>
<feature type="non-terminal residue" evidence="3">
    <location>
        <position position="1"/>
    </location>
</feature>
<proteinExistence type="predicted"/>
<evidence type="ECO:0000256" key="1">
    <source>
        <dbReference type="SAM" id="MobiDB-lite"/>
    </source>
</evidence>
<feature type="compositionally biased region" description="Low complexity" evidence="1">
    <location>
        <begin position="180"/>
        <end position="199"/>
    </location>
</feature>
<name>A0A0T6B876_9SCAR</name>
<reference evidence="3 4" key="1">
    <citation type="submission" date="2015-09" db="EMBL/GenBank/DDBJ databases">
        <title>Draft genome of the scarab beetle Oryctes borbonicus.</title>
        <authorList>
            <person name="Meyer J.M."/>
            <person name="Markov G.V."/>
            <person name="Baskaran P."/>
            <person name="Herrmann M."/>
            <person name="Sommer R.J."/>
            <person name="Roedelsperger C."/>
        </authorList>
    </citation>
    <scope>NUCLEOTIDE SEQUENCE [LARGE SCALE GENOMIC DNA]</scope>
    <source>
        <strain evidence="3">OB123</strain>
        <tissue evidence="3">Whole animal</tissue>
    </source>
</reference>
<accession>A0A0T6B876</accession>
<feature type="non-terminal residue" evidence="3">
    <location>
        <position position="472"/>
    </location>
</feature>
<comment type="caution">
    <text evidence="3">The sequence shown here is derived from an EMBL/GenBank/DDBJ whole genome shotgun (WGS) entry which is preliminary data.</text>
</comment>
<feature type="compositionally biased region" description="Polar residues" evidence="1">
    <location>
        <begin position="237"/>
        <end position="260"/>
    </location>
</feature>
<dbReference type="SMART" id="SM00333">
    <property type="entry name" value="TUDOR"/>
    <property type="match status" value="1"/>
</dbReference>
<protein>
    <recommendedName>
        <fullName evidence="2">Tudor domain-containing protein</fullName>
    </recommendedName>
</protein>
<dbReference type="Pfam" id="PF00567">
    <property type="entry name" value="TUDOR"/>
    <property type="match status" value="1"/>
</dbReference>
<feature type="region of interest" description="Disordered" evidence="1">
    <location>
        <begin position="437"/>
        <end position="472"/>
    </location>
</feature>
<dbReference type="PANTHER" id="PTHR22948:SF76">
    <property type="entry name" value="FI20010P1-RELATED"/>
    <property type="match status" value="1"/>
</dbReference>
<gene>
    <name evidence="3" type="ORF">AMK59_4116</name>
</gene>
<dbReference type="InterPro" id="IPR002999">
    <property type="entry name" value="Tudor"/>
</dbReference>
<dbReference type="OrthoDB" id="10023235at2759"/>
<dbReference type="EMBL" id="LJIG01009462">
    <property type="protein sequence ID" value="KRT83031.1"/>
    <property type="molecule type" value="Genomic_DNA"/>
</dbReference>
<sequence>AVIQLNGQPPYNLTLQIQKEEKNLNNLSGSGSNTSTMSYEEEYDTYGYKGPEYYNIHGVAVPTLTAEDGRLYVPVDEVKKIGFELFEENEIPRNIDFNQQMLNELRVYLNIKARKYINNMQCNIPKNNVESIKNEVINEYINNSGGRDTKSPTVNIPSLISLKFNDKPKLSQASGFSAQRNNKSPSNRSNPPNRSKGPNQQDLQKPLRRPTSSPIRDESRSSNSANTTKGRGKNWQKKSGNSVNKTSNSFVNDTKQNINPGAQEKVVPKTITPDTGVRPKSDIKRVELPLNEPVKVIVSFVESQEKCWAFKESDKENWEALLFETNLEAGKRPSIKPVVGQIYACLYLGAWYRAQVREVTPKVTVHYLDFGNCNEDEIKDVRELPSNITSRPVLAVQLNFIAPPKNKLDDNAQLNIIATKKNEDGSYEVEEISNKPTIEGKSLPNSLNAFPGGKTTKRNNNMAVEPKTKSKS</sequence>
<keyword evidence="4" id="KW-1185">Reference proteome</keyword>
<dbReference type="InterPro" id="IPR050621">
    <property type="entry name" value="Tudor_domain_containing"/>
</dbReference>
<dbReference type="PANTHER" id="PTHR22948">
    <property type="entry name" value="TUDOR DOMAIN CONTAINING PROTEIN"/>
    <property type="match status" value="1"/>
</dbReference>
<organism evidence="3 4">
    <name type="scientific">Oryctes borbonicus</name>
    <dbReference type="NCBI Taxonomy" id="1629725"/>
    <lineage>
        <taxon>Eukaryota</taxon>
        <taxon>Metazoa</taxon>
        <taxon>Ecdysozoa</taxon>
        <taxon>Arthropoda</taxon>
        <taxon>Hexapoda</taxon>
        <taxon>Insecta</taxon>
        <taxon>Pterygota</taxon>
        <taxon>Neoptera</taxon>
        <taxon>Endopterygota</taxon>
        <taxon>Coleoptera</taxon>
        <taxon>Polyphaga</taxon>
        <taxon>Scarabaeiformia</taxon>
        <taxon>Scarabaeidae</taxon>
        <taxon>Dynastinae</taxon>
        <taxon>Oryctes</taxon>
    </lineage>
</organism>
<evidence type="ECO:0000259" key="2">
    <source>
        <dbReference type="PROSITE" id="PS50304"/>
    </source>
</evidence>
<feature type="region of interest" description="Disordered" evidence="1">
    <location>
        <begin position="171"/>
        <end position="263"/>
    </location>
</feature>
<dbReference type="SUPFAM" id="SSF63748">
    <property type="entry name" value="Tudor/PWWP/MBT"/>
    <property type="match status" value="1"/>
</dbReference>
<evidence type="ECO:0000313" key="3">
    <source>
        <dbReference type="EMBL" id="KRT83031.1"/>
    </source>
</evidence>
<dbReference type="PROSITE" id="PS50304">
    <property type="entry name" value="TUDOR"/>
    <property type="match status" value="1"/>
</dbReference>
<evidence type="ECO:0000313" key="4">
    <source>
        <dbReference type="Proteomes" id="UP000051574"/>
    </source>
</evidence>
<dbReference type="AlphaFoldDB" id="A0A0T6B876"/>
<dbReference type="Proteomes" id="UP000051574">
    <property type="component" value="Unassembled WGS sequence"/>
</dbReference>